<sequence length="64" mass="7173">MAVGFPVFLVDHQSHAIRVSTQLKADLVGKMGELPIVHRFGWIESNMPQAIANVFASRFLHPIF</sequence>
<name>A0A177G6N0_9PROT</name>
<accession>A0A177G6N0</accession>
<proteinExistence type="predicted"/>
<evidence type="ECO:0000313" key="2">
    <source>
        <dbReference type="Proteomes" id="UP000077349"/>
    </source>
</evidence>
<reference evidence="1 2" key="1">
    <citation type="submission" date="2016-03" db="EMBL/GenBank/DDBJ databases">
        <title>Draft genome sequence of Acetobacter malorum CECT 7742, a strain isolated from strawberry vinegar.</title>
        <authorList>
            <person name="Sainz F."/>
            <person name="Mas A."/>
            <person name="Torija M.J."/>
        </authorList>
    </citation>
    <scope>NUCLEOTIDE SEQUENCE [LARGE SCALE GENOMIC DNA]</scope>
    <source>
        <strain evidence="1 2">CECT 7742</strain>
    </source>
</reference>
<evidence type="ECO:0000313" key="1">
    <source>
        <dbReference type="EMBL" id="OAG75486.1"/>
    </source>
</evidence>
<dbReference type="EMBL" id="LVHD01000042">
    <property type="protein sequence ID" value="OAG75486.1"/>
    <property type="molecule type" value="Genomic_DNA"/>
</dbReference>
<protein>
    <submittedName>
        <fullName evidence="1">Uncharacterized protein</fullName>
    </submittedName>
</protein>
<dbReference type="Proteomes" id="UP000077349">
    <property type="component" value="Unassembled WGS sequence"/>
</dbReference>
<organism evidence="1 2">
    <name type="scientific">Acetobacter malorum</name>
    <dbReference type="NCBI Taxonomy" id="178901"/>
    <lineage>
        <taxon>Bacteria</taxon>
        <taxon>Pseudomonadati</taxon>
        <taxon>Pseudomonadota</taxon>
        <taxon>Alphaproteobacteria</taxon>
        <taxon>Acetobacterales</taxon>
        <taxon>Acetobacteraceae</taxon>
        <taxon>Acetobacter</taxon>
    </lineage>
</organism>
<comment type="caution">
    <text evidence="1">The sequence shown here is derived from an EMBL/GenBank/DDBJ whole genome shotgun (WGS) entry which is preliminary data.</text>
</comment>
<gene>
    <name evidence="1" type="ORF">Amal_03335</name>
</gene>
<dbReference type="AlphaFoldDB" id="A0A177G6N0"/>